<evidence type="ECO:0000313" key="2">
    <source>
        <dbReference type="Proteomes" id="UP000789702"/>
    </source>
</evidence>
<organism evidence="1 2">
    <name type="scientific">Dentiscutata heterogama</name>
    <dbReference type="NCBI Taxonomy" id="1316150"/>
    <lineage>
        <taxon>Eukaryota</taxon>
        <taxon>Fungi</taxon>
        <taxon>Fungi incertae sedis</taxon>
        <taxon>Mucoromycota</taxon>
        <taxon>Glomeromycotina</taxon>
        <taxon>Glomeromycetes</taxon>
        <taxon>Diversisporales</taxon>
        <taxon>Gigasporaceae</taxon>
        <taxon>Dentiscutata</taxon>
    </lineage>
</organism>
<reference evidence="1" key="1">
    <citation type="submission" date="2021-06" db="EMBL/GenBank/DDBJ databases">
        <authorList>
            <person name="Kallberg Y."/>
            <person name="Tangrot J."/>
            <person name="Rosling A."/>
        </authorList>
    </citation>
    <scope>NUCLEOTIDE SEQUENCE</scope>
    <source>
        <strain evidence="1">IL203A</strain>
    </source>
</reference>
<comment type="caution">
    <text evidence="1">The sequence shown here is derived from an EMBL/GenBank/DDBJ whole genome shotgun (WGS) entry which is preliminary data.</text>
</comment>
<proteinExistence type="predicted"/>
<dbReference type="EMBL" id="CAJVPU010019482">
    <property type="protein sequence ID" value="CAG8671895.1"/>
    <property type="molecule type" value="Genomic_DNA"/>
</dbReference>
<accession>A0ACA9NWW9</accession>
<evidence type="ECO:0000313" key="1">
    <source>
        <dbReference type="EMBL" id="CAG8671895.1"/>
    </source>
</evidence>
<gene>
    <name evidence="1" type="ORF">DHETER_LOCUS10221</name>
</gene>
<name>A0ACA9NWW9_9GLOM</name>
<protein>
    <submittedName>
        <fullName evidence="1">16578_t:CDS:1</fullName>
    </submittedName>
</protein>
<sequence>FIAIFQNYQMVSSNIKLLYYPEYYHGDGIEKNFFEGWYFKTVLNDDNEPFIVIVGIYRAPSRKNNNESHAFVMVILSGFDCLYYRYEVNEFEASSSSDMDFYVKIGNNKFQKSGITLDLPSSRLIKPSDKEYEKYSDLLVEDWVNIINVKSSNHSSTESQLVASPTLKQDLLKNIIRHKFISYSIHGHISFDKMVPFPTTYAFPSVMGPFAYIPFLECNHGLLSINHRSQGNIEFINEENKDDFKKIIFTNGLGYIEKDWGIDFPRSYIWAQTNNFKNEKGSSILFSVADVPFMSSDNLFSKIPFLKKSLRYPGRLIIFYHGSTNTTYNFSTYTLSYVREFNIEMDNSAMQHINISVSNIQGYHLKISIKRRAGRGIPLRAPVKQFEKMFLRVEESLDAEMSVKLWKKQRNNNEAENVIFHDKSIDAGLEVVGNVMWIAKKYQKWLI</sequence>
<dbReference type="Proteomes" id="UP000789702">
    <property type="component" value="Unassembled WGS sequence"/>
</dbReference>
<feature type="non-terminal residue" evidence="1">
    <location>
        <position position="1"/>
    </location>
</feature>
<keyword evidence="2" id="KW-1185">Reference proteome</keyword>